<dbReference type="RefSeq" id="WP_292375016.1">
    <property type="nucleotide sequence ID" value="NZ_JBEPLM010000007.1"/>
</dbReference>
<evidence type="ECO:0000313" key="1">
    <source>
        <dbReference type="EMBL" id="MET3594377.1"/>
    </source>
</evidence>
<accession>A0ABV2HW94</accession>
<evidence type="ECO:0000313" key="2">
    <source>
        <dbReference type="Proteomes" id="UP001549036"/>
    </source>
</evidence>
<gene>
    <name evidence="1" type="ORF">ABID26_003785</name>
</gene>
<comment type="caution">
    <text evidence="1">The sequence shown here is derived from an EMBL/GenBank/DDBJ whole genome shotgun (WGS) entry which is preliminary data.</text>
</comment>
<name>A0ABV2HW94_9HYPH</name>
<sequence>MMLLDVEHGSSSALSASVFARISTASLRSESELEFDGLVEVAADSFEQASDDVGIGHRERGRTAGVWAFSLRGSHCRTVRGSYTGAARWPSGLVARRRA</sequence>
<dbReference type="Proteomes" id="UP001549036">
    <property type="component" value="Unassembled WGS sequence"/>
</dbReference>
<dbReference type="EMBL" id="JBEPLM010000007">
    <property type="protein sequence ID" value="MET3594377.1"/>
    <property type="molecule type" value="Genomic_DNA"/>
</dbReference>
<keyword evidence="2" id="KW-1185">Reference proteome</keyword>
<reference evidence="1 2" key="1">
    <citation type="submission" date="2024-06" db="EMBL/GenBank/DDBJ databases">
        <title>Genomic Encyclopedia of Type Strains, Phase IV (KMG-IV): sequencing the most valuable type-strain genomes for metagenomic binning, comparative biology and taxonomic classification.</title>
        <authorList>
            <person name="Goeker M."/>
        </authorList>
    </citation>
    <scope>NUCLEOTIDE SEQUENCE [LARGE SCALE GENOMIC DNA]</scope>
    <source>
        <strain evidence="1 2">DSM 29846</strain>
    </source>
</reference>
<protein>
    <submittedName>
        <fullName evidence="1">Uncharacterized protein</fullName>
    </submittedName>
</protein>
<organism evidence="1 2">
    <name type="scientific">Mesorhizobium shonense</name>
    <dbReference type="NCBI Taxonomy" id="1209948"/>
    <lineage>
        <taxon>Bacteria</taxon>
        <taxon>Pseudomonadati</taxon>
        <taxon>Pseudomonadota</taxon>
        <taxon>Alphaproteobacteria</taxon>
        <taxon>Hyphomicrobiales</taxon>
        <taxon>Phyllobacteriaceae</taxon>
        <taxon>Mesorhizobium</taxon>
    </lineage>
</organism>
<proteinExistence type="predicted"/>